<reference evidence="2 3" key="1">
    <citation type="submission" date="2021-03" db="EMBL/GenBank/DDBJ databases">
        <authorList>
            <person name="Xin L."/>
        </authorList>
    </citation>
    <scope>NUCLEOTIDE SEQUENCE [LARGE SCALE GENOMIC DNA]</scope>
    <source>
        <strain evidence="2 3">XHU 5031</strain>
    </source>
</reference>
<evidence type="ECO:0000313" key="3">
    <source>
        <dbReference type="Proteomes" id="UP000664617"/>
    </source>
</evidence>
<organism evidence="2 3">
    <name type="scientific">Myceligenerans salitolerans</name>
    <dbReference type="NCBI Taxonomy" id="1230528"/>
    <lineage>
        <taxon>Bacteria</taxon>
        <taxon>Bacillati</taxon>
        <taxon>Actinomycetota</taxon>
        <taxon>Actinomycetes</taxon>
        <taxon>Micrococcales</taxon>
        <taxon>Promicromonosporaceae</taxon>
        <taxon>Myceligenerans</taxon>
    </lineage>
</organism>
<dbReference type="Proteomes" id="UP000664617">
    <property type="component" value="Unassembled WGS sequence"/>
</dbReference>
<evidence type="ECO:0000256" key="1">
    <source>
        <dbReference type="SAM" id="MobiDB-lite"/>
    </source>
</evidence>
<gene>
    <name evidence="2" type="ORF">J0911_12780</name>
</gene>
<proteinExistence type="predicted"/>
<name>A0ABS3ICX9_9MICO</name>
<sequence>MSVVEGEEDVAAETAATTSGENGAATSDPWTRLVETLSARVDGWMLRGGVVAVRVTLADTRSTLASCEIWATSSPCTAWEPRGPIDVAAGFAMPDLERAVVAAGFIYPQTDDSRPKWRVDGNDNSYTLDVMRPCE</sequence>
<dbReference type="EMBL" id="JAFMPK010000045">
    <property type="protein sequence ID" value="MBO0609902.1"/>
    <property type="molecule type" value="Genomic_DNA"/>
</dbReference>
<keyword evidence="3" id="KW-1185">Reference proteome</keyword>
<dbReference type="RefSeq" id="WP_207275850.1">
    <property type="nucleotide sequence ID" value="NZ_JAFMPK010000045.1"/>
</dbReference>
<feature type="compositionally biased region" description="Acidic residues" evidence="1">
    <location>
        <begin position="1"/>
        <end position="11"/>
    </location>
</feature>
<feature type="region of interest" description="Disordered" evidence="1">
    <location>
        <begin position="1"/>
        <end position="27"/>
    </location>
</feature>
<accession>A0ABS3ICX9</accession>
<evidence type="ECO:0000313" key="2">
    <source>
        <dbReference type="EMBL" id="MBO0609902.1"/>
    </source>
</evidence>
<protein>
    <submittedName>
        <fullName evidence="2">Uncharacterized protein</fullName>
    </submittedName>
</protein>
<reference evidence="3" key="2">
    <citation type="submission" date="2023-07" db="EMBL/GenBank/DDBJ databases">
        <title>Myceligenerans salitolerans sp. nov., a halotolerant actinomycete isolated from a salt lake in Xinjiang, China.</title>
        <authorList>
            <person name="Guan T."/>
        </authorList>
    </citation>
    <scope>NUCLEOTIDE SEQUENCE [LARGE SCALE GENOMIC DNA]</scope>
    <source>
        <strain evidence="3">XHU 5031</strain>
    </source>
</reference>
<comment type="caution">
    <text evidence="2">The sequence shown here is derived from an EMBL/GenBank/DDBJ whole genome shotgun (WGS) entry which is preliminary data.</text>
</comment>